<feature type="transmembrane region" description="Helical" evidence="17">
    <location>
        <begin position="207"/>
        <end position="225"/>
    </location>
</feature>
<evidence type="ECO:0000256" key="3">
    <source>
        <dbReference type="ARBA" id="ARBA00022553"/>
    </source>
</evidence>
<gene>
    <name evidence="20" type="ORF">D9C73_014874</name>
</gene>
<keyword evidence="3" id="KW-0597">Phosphoprotein</keyword>
<dbReference type="Gene3D" id="1.10.287.3550">
    <property type="match status" value="1"/>
</dbReference>
<dbReference type="PROSITE" id="PS50105">
    <property type="entry name" value="SAM_DOMAIN"/>
    <property type="match status" value="1"/>
</dbReference>
<dbReference type="CDD" id="cd11722">
    <property type="entry name" value="SOAR"/>
    <property type="match status" value="1"/>
</dbReference>
<dbReference type="STRING" id="240159.A0A4U5V0W5"/>
<sequence>MEFNKLVTLWIFCLCFIGESFTEKLSSPTSDSQTAENGRDFCRIDELLCKDENAILSYEAIRSIHKQMDDDANGNVDVVETDGFLREDLNYHDPKAKHNSFHGDDQFISVEDLWNAWRGSEVYNWTVDEVVEWLITYVELPQYVDAFRKMNFNGSAMPRFAVKNTTLTLSILKILDRSHVQKLQLKSLDTVLFGAPLMNRHNHLKDFMLVVSIVIGMGGCWFAYIQNRYSKDHMKKMMKDLEGLQRAEQSLHDLQQKLQIAQEEHRTVEVEKVNLEQKLRDEINTAKQEAQRLRELREGTENELSRQKYAEEELEQVRMALKKAEKELESRCSWSPPESLQKWLQLTHEVEVQYYNIKKQNAERQLQVAKEGAEKIKKKRNTLFGTFHVAHSSSLDDVDHKILAAKQALGEVTAALRERLHRWQQIELLTGFTIVNNPGIPSLASSLNLDPTFMGGRATPQHFIMSDDMDDMDEDIVPGTLQYGTRLLERRASDLWSIGSDCQPMWKYPAPSMMSLRQRHIDPQLAMGSQRLVEGCLLAGQQGEGSPYPSRSRATFRKSRSQSFGQLESLPLPPLSSAVSHPSIICTNPSPQSLSSSSSCLPSSVGGAHSSHIYHTSFQPMDPIPDFIFSDVSKAHSSCSDSFGDLNRSDSDSSLSLSQVGDRLSAYSSKGHLIKPTSLMHSLSGRADDAISLHAHTPNGGNRIHEAGAAETTPDSPILMKNVYGMEKSPSLGEMNSLSESSRSLSPNSTEPDTPSPTGGGQPGAVGAKGNTRIPQLSSKKSPLEEDSGSTGEDTDSTASRKKHTFKIFKKQKK</sequence>
<keyword evidence="11 15" id="KW-0175">Coiled coil</keyword>
<dbReference type="GO" id="GO:0005509">
    <property type="term" value="F:calcium ion binding"/>
    <property type="evidence" value="ECO:0007669"/>
    <property type="project" value="TreeGrafter"/>
</dbReference>
<evidence type="ECO:0000256" key="11">
    <source>
        <dbReference type="ARBA" id="ARBA00023054"/>
    </source>
</evidence>
<evidence type="ECO:0000256" key="13">
    <source>
        <dbReference type="ARBA" id="ARBA00023136"/>
    </source>
</evidence>
<dbReference type="Pfam" id="PF25578">
    <property type="entry name" value="EF-hand_STIM1"/>
    <property type="match status" value="1"/>
</dbReference>
<evidence type="ECO:0000313" key="21">
    <source>
        <dbReference type="Proteomes" id="UP000298787"/>
    </source>
</evidence>
<reference evidence="20 21" key="1">
    <citation type="submission" date="2019-01" db="EMBL/GenBank/DDBJ databases">
        <title>Genome Assembly of Collichthys lucidus.</title>
        <authorList>
            <person name="Cai M."/>
            <person name="Xiao S."/>
        </authorList>
    </citation>
    <scope>NUCLEOTIDE SEQUENCE [LARGE SCALE GENOMIC DNA]</scope>
    <source>
        <strain evidence="20">JT15FE1705JMU</strain>
        <tissue evidence="20">Muscle</tissue>
    </source>
</reference>
<evidence type="ECO:0000256" key="14">
    <source>
        <dbReference type="ARBA" id="ARBA00023180"/>
    </source>
</evidence>
<evidence type="ECO:0000256" key="8">
    <source>
        <dbReference type="ARBA" id="ARBA00022824"/>
    </source>
</evidence>
<dbReference type="InterPro" id="IPR001660">
    <property type="entry name" value="SAM"/>
</dbReference>
<keyword evidence="8" id="KW-0256">Endoplasmic reticulum</keyword>
<name>A0A4U5V0W5_COLLU</name>
<dbReference type="GO" id="GO:0002115">
    <property type="term" value="P:store-operated calcium entry"/>
    <property type="evidence" value="ECO:0007669"/>
    <property type="project" value="TreeGrafter"/>
</dbReference>
<evidence type="ECO:0000256" key="17">
    <source>
        <dbReference type="SAM" id="Phobius"/>
    </source>
</evidence>
<dbReference type="Gene3D" id="1.20.5.340">
    <property type="match status" value="1"/>
</dbReference>
<evidence type="ECO:0000259" key="19">
    <source>
        <dbReference type="PROSITE" id="PS50105"/>
    </source>
</evidence>
<dbReference type="Proteomes" id="UP000298787">
    <property type="component" value="Chromosome 13"/>
</dbReference>
<keyword evidence="6" id="KW-0479">Metal-binding</keyword>
<keyword evidence="10 17" id="KW-1133">Transmembrane helix</keyword>
<dbReference type="InterPro" id="IPR037608">
    <property type="entry name" value="STIM1/2"/>
</dbReference>
<dbReference type="GO" id="GO:0005789">
    <property type="term" value="C:endoplasmic reticulum membrane"/>
    <property type="evidence" value="ECO:0007669"/>
    <property type="project" value="UniProtKB-SubCell"/>
</dbReference>
<dbReference type="PANTHER" id="PTHR15136:SF9">
    <property type="entry name" value="STROMAL INTERACTION MOLECULE 1"/>
    <property type="match status" value="1"/>
</dbReference>
<keyword evidence="13 17" id="KW-0472">Membrane</keyword>
<keyword evidence="14" id="KW-0325">Glycoprotein</keyword>
<protein>
    <submittedName>
        <fullName evidence="20">Stromal interaction molecule 1</fullName>
    </submittedName>
</protein>
<evidence type="ECO:0000256" key="10">
    <source>
        <dbReference type="ARBA" id="ARBA00022989"/>
    </source>
</evidence>
<dbReference type="FunFam" id="1.10.287.3550:FF:000001">
    <property type="entry name" value="Stromal interaction molecule 1"/>
    <property type="match status" value="1"/>
</dbReference>
<accession>A0A4U5V0W5</accession>
<feature type="region of interest" description="Disordered" evidence="16">
    <location>
        <begin position="692"/>
        <end position="814"/>
    </location>
</feature>
<comment type="subcellular location">
    <subcellularLocation>
        <location evidence="1">Endoplasmic reticulum membrane</location>
        <topology evidence="1">Single-pass type I membrane protein</topology>
    </subcellularLocation>
</comment>
<dbReference type="FunFam" id="1.10.150.50:FF:000009">
    <property type="entry name" value="Stromal interaction molecule 1"/>
    <property type="match status" value="1"/>
</dbReference>
<dbReference type="FunFam" id="1.10.238.180:FF:000001">
    <property type="entry name" value="Stromal interaction molecule 1"/>
    <property type="match status" value="1"/>
</dbReference>
<keyword evidence="9" id="KW-0106">Calcium</keyword>
<feature type="domain" description="SAM" evidence="19">
    <location>
        <begin position="125"/>
        <end position="180"/>
    </location>
</feature>
<dbReference type="InterPro" id="IPR032393">
    <property type="entry name" value="SOAR_STIM1/2"/>
</dbReference>
<evidence type="ECO:0000256" key="5">
    <source>
        <dbReference type="ARBA" id="ARBA00022692"/>
    </source>
</evidence>
<evidence type="ECO:0000256" key="7">
    <source>
        <dbReference type="ARBA" id="ARBA00022729"/>
    </source>
</evidence>
<keyword evidence="5 17" id="KW-0812">Transmembrane</keyword>
<proteinExistence type="predicted"/>
<organism evidence="20 21">
    <name type="scientific">Collichthys lucidus</name>
    <name type="common">Big head croaker</name>
    <name type="synonym">Sciaena lucida</name>
    <dbReference type="NCBI Taxonomy" id="240159"/>
    <lineage>
        <taxon>Eukaryota</taxon>
        <taxon>Metazoa</taxon>
        <taxon>Chordata</taxon>
        <taxon>Craniata</taxon>
        <taxon>Vertebrata</taxon>
        <taxon>Euteleostomi</taxon>
        <taxon>Actinopterygii</taxon>
        <taxon>Neopterygii</taxon>
        <taxon>Teleostei</taxon>
        <taxon>Neoteleostei</taxon>
        <taxon>Acanthomorphata</taxon>
        <taxon>Eupercaria</taxon>
        <taxon>Sciaenidae</taxon>
        <taxon>Collichthys</taxon>
    </lineage>
</organism>
<dbReference type="PANTHER" id="PTHR15136">
    <property type="entry name" value="STROMAL INTERACTION MOLECULE HOMOLOG"/>
    <property type="match status" value="1"/>
</dbReference>
<evidence type="ECO:0000256" key="9">
    <source>
        <dbReference type="ARBA" id="ARBA00022837"/>
    </source>
</evidence>
<feature type="compositionally biased region" description="Basic residues" evidence="16">
    <location>
        <begin position="800"/>
        <end position="814"/>
    </location>
</feature>
<evidence type="ECO:0000256" key="6">
    <source>
        <dbReference type="ARBA" id="ARBA00022723"/>
    </source>
</evidence>
<dbReference type="Pfam" id="PF07647">
    <property type="entry name" value="SAM_2"/>
    <property type="match status" value="1"/>
</dbReference>
<dbReference type="Gene3D" id="1.10.238.180">
    <property type="match status" value="1"/>
</dbReference>
<dbReference type="Pfam" id="PF16533">
    <property type="entry name" value="SOAR"/>
    <property type="match status" value="1"/>
</dbReference>
<evidence type="ECO:0000313" key="20">
    <source>
        <dbReference type="EMBL" id="TKS80771.1"/>
    </source>
</evidence>
<dbReference type="SUPFAM" id="SSF47769">
    <property type="entry name" value="SAM/Pointed domain"/>
    <property type="match status" value="1"/>
</dbReference>
<feature type="region of interest" description="Disordered" evidence="16">
    <location>
        <begin position="540"/>
        <end position="560"/>
    </location>
</feature>
<dbReference type="Gene3D" id="1.10.150.50">
    <property type="entry name" value="Transcription Factor, Ets-1"/>
    <property type="match status" value="1"/>
</dbReference>
<feature type="signal peptide" evidence="18">
    <location>
        <begin position="1"/>
        <end position="22"/>
    </location>
</feature>
<keyword evidence="21" id="KW-1185">Reference proteome</keyword>
<evidence type="ECO:0000256" key="2">
    <source>
        <dbReference type="ARBA" id="ARBA00022448"/>
    </source>
</evidence>
<keyword evidence="2" id="KW-0813">Transport</keyword>
<evidence type="ECO:0000256" key="12">
    <source>
        <dbReference type="ARBA" id="ARBA00023065"/>
    </source>
</evidence>
<evidence type="ECO:0000256" key="4">
    <source>
        <dbReference type="ARBA" id="ARBA00022568"/>
    </source>
</evidence>
<feature type="compositionally biased region" description="Acidic residues" evidence="16">
    <location>
        <begin position="785"/>
        <end position="796"/>
    </location>
</feature>
<dbReference type="GO" id="GO:0005246">
    <property type="term" value="F:calcium channel regulator activity"/>
    <property type="evidence" value="ECO:0007669"/>
    <property type="project" value="InterPro"/>
</dbReference>
<dbReference type="GO" id="GO:0006874">
    <property type="term" value="P:intracellular calcium ion homeostasis"/>
    <property type="evidence" value="ECO:0007669"/>
    <property type="project" value="TreeGrafter"/>
</dbReference>
<dbReference type="EMBL" id="CM014090">
    <property type="protein sequence ID" value="TKS80771.1"/>
    <property type="molecule type" value="Genomic_DNA"/>
</dbReference>
<keyword evidence="7 18" id="KW-0732">Signal</keyword>
<evidence type="ECO:0000256" key="18">
    <source>
        <dbReference type="SAM" id="SignalP"/>
    </source>
</evidence>
<evidence type="ECO:0000256" key="1">
    <source>
        <dbReference type="ARBA" id="ARBA00004115"/>
    </source>
</evidence>
<evidence type="ECO:0000256" key="15">
    <source>
        <dbReference type="SAM" id="Coils"/>
    </source>
</evidence>
<keyword evidence="4" id="KW-0109">Calcium transport</keyword>
<feature type="chain" id="PRO_5020635165" evidence="18">
    <location>
        <begin position="23"/>
        <end position="814"/>
    </location>
</feature>
<dbReference type="AlphaFoldDB" id="A0A4U5V0W5"/>
<dbReference type="InterPro" id="IPR057835">
    <property type="entry name" value="EF-hand_STIM1/2"/>
</dbReference>
<dbReference type="FunFam" id="1.20.5.340:FF:000011">
    <property type="entry name" value="Stromal interaction molecule 1"/>
    <property type="match status" value="1"/>
</dbReference>
<feature type="coiled-coil region" evidence="15">
    <location>
        <begin position="244"/>
        <end position="331"/>
    </location>
</feature>
<evidence type="ECO:0000256" key="16">
    <source>
        <dbReference type="SAM" id="MobiDB-lite"/>
    </source>
</evidence>
<dbReference type="GO" id="GO:0051049">
    <property type="term" value="P:regulation of transport"/>
    <property type="evidence" value="ECO:0007669"/>
    <property type="project" value="UniProtKB-ARBA"/>
</dbReference>
<dbReference type="InterPro" id="IPR013761">
    <property type="entry name" value="SAM/pointed_sf"/>
</dbReference>
<feature type="compositionally biased region" description="Low complexity" evidence="16">
    <location>
        <begin position="736"/>
        <end position="752"/>
    </location>
</feature>
<dbReference type="GO" id="GO:0005886">
    <property type="term" value="C:plasma membrane"/>
    <property type="evidence" value="ECO:0007669"/>
    <property type="project" value="TreeGrafter"/>
</dbReference>
<keyword evidence="12" id="KW-0406">Ion transport</keyword>